<feature type="transmembrane region" description="Helical" evidence="2">
    <location>
        <begin position="284"/>
        <end position="304"/>
    </location>
</feature>
<feature type="compositionally biased region" description="Polar residues" evidence="1">
    <location>
        <begin position="28"/>
        <end position="42"/>
    </location>
</feature>
<feature type="transmembrane region" description="Helical" evidence="2">
    <location>
        <begin position="259"/>
        <end position="278"/>
    </location>
</feature>
<keyword evidence="2" id="KW-0812">Transmembrane</keyword>
<evidence type="ECO:0000313" key="4">
    <source>
        <dbReference type="Proteomes" id="UP000298433"/>
    </source>
</evidence>
<accession>A0A4R8XW75</accession>
<feature type="transmembrane region" description="Helical" evidence="2">
    <location>
        <begin position="216"/>
        <end position="239"/>
    </location>
</feature>
<dbReference type="EMBL" id="SOGN01000008">
    <property type="protein sequence ID" value="TFC83976.1"/>
    <property type="molecule type" value="Genomic_DNA"/>
</dbReference>
<organism evidence="3 4">
    <name type="scientific">Cryobacterium cheniae</name>
    <dbReference type="NCBI Taxonomy" id="1259262"/>
    <lineage>
        <taxon>Bacteria</taxon>
        <taxon>Bacillati</taxon>
        <taxon>Actinomycetota</taxon>
        <taxon>Actinomycetes</taxon>
        <taxon>Micrococcales</taxon>
        <taxon>Microbacteriaceae</taxon>
        <taxon>Cryobacterium</taxon>
    </lineage>
</organism>
<feature type="region of interest" description="Disordered" evidence="1">
    <location>
        <begin position="1"/>
        <end position="47"/>
    </location>
</feature>
<evidence type="ECO:0000256" key="2">
    <source>
        <dbReference type="SAM" id="Phobius"/>
    </source>
</evidence>
<dbReference type="InterPro" id="IPR010640">
    <property type="entry name" value="Low_temperature_requirement_A"/>
</dbReference>
<dbReference type="PANTHER" id="PTHR36840">
    <property type="entry name" value="BLL5714 PROTEIN"/>
    <property type="match status" value="1"/>
</dbReference>
<feature type="transmembrane region" description="Helical" evidence="2">
    <location>
        <begin position="99"/>
        <end position="117"/>
    </location>
</feature>
<dbReference type="PANTHER" id="PTHR36840:SF1">
    <property type="entry name" value="BLL5714 PROTEIN"/>
    <property type="match status" value="1"/>
</dbReference>
<feature type="compositionally biased region" description="Polar residues" evidence="1">
    <location>
        <begin position="1"/>
        <end position="13"/>
    </location>
</feature>
<dbReference type="AlphaFoldDB" id="A0A4R8XW75"/>
<keyword evidence="2" id="KW-1133">Transmembrane helix</keyword>
<proteinExistence type="predicted"/>
<feature type="transmembrane region" description="Helical" evidence="2">
    <location>
        <begin position="69"/>
        <end position="87"/>
    </location>
</feature>
<feature type="transmembrane region" description="Helical" evidence="2">
    <location>
        <begin position="156"/>
        <end position="177"/>
    </location>
</feature>
<keyword evidence="2" id="KW-0472">Membrane</keyword>
<protein>
    <submittedName>
        <fullName evidence="3">Low temperature requirement protein A</fullName>
    </submittedName>
</protein>
<gene>
    <name evidence="3" type="ORF">E3T23_01620</name>
</gene>
<sequence>MSQKVPAWQQSEDATPRAAASGRLRQTGCVNATPSTVPSASGTGRRHTVRLGFRPNLLRPDRSEQADRVTYIELFFDLIFVFALTQLSRHLYENQSLQGAAESVILVLALWWIWVHTTWVTNVLDPARLPVRGVVLGLSLVGLVVSVSIYESFGDRGFVFAVAYVTLQLGRTAFMALALARHDRALFRAFVRIFVWLALAGLFWILGGLLPADYRLLFWAIALAIEFVSATLGFPVPGLGRATPGDGELSGPHIAERSALFVIIALGESFLVTGFAFVDQDVSVAGVLGLLLAFVSGAAMWWLYFDHSEYAGSKALAAAADPGRLARLAYTYVHALIIAGVVLTSVGDKEILAHPDDPVVFSTAVAIAGGPLLYLLGLALFRFVVAREVLISHLTGIALLLLALPLAFALSPLALGAVGAVVLTTVACWGTLVRVRNGTDEEEAG</sequence>
<comment type="caution">
    <text evidence="3">The sequence shown here is derived from an EMBL/GenBank/DDBJ whole genome shotgun (WGS) entry which is preliminary data.</text>
</comment>
<dbReference type="Proteomes" id="UP000298433">
    <property type="component" value="Unassembled WGS sequence"/>
</dbReference>
<evidence type="ECO:0000313" key="3">
    <source>
        <dbReference type="EMBL" id="TFC83976.1"/>
    </source>
</evidence>
<evidence type="ECO:0000256" key="1">
    <source>
        <dbReference type="SAM" id="MobiDB-lite"/>
    </source>
</evidence>
<dbReference type="Pfam" id="PF06772">
    <property type="entry name" value="LtrA"/>
    <property type="match status" value="1"/>
</dbReference>
<dbReference type="OrthoDB" id="7698234at2"/>
<feature type="transmembrane region" description="Helical" evidence="2">
    <location>
        <begin position="414"/>
        <end position="433"/>
    </location>
</feature>
<feature type="transmembrane region" description="Helical" evidence="2">
    <location>
        <begin position="325"/>
        <end position="347"/>
    </location>
</feature>
<keyword evidence="4" id="KW-1185">Reference proteome</keyword>
<name>A0A4R8XW75_9MICO</name>
<feature type="transmembrane region" description="Helical" evidence="2">
    <location>
        <begin position="129"/>
        <end position="150"/>
    </location>
</feature>
<reference evidence="3 4" key="1">
    <citation type="submission" date="2019-03" db="EMBL/GenBank/DDBJ databases">
        <title>Genomics of glacier-inhabiting Cryobacterium strains.</title>
        <authorList>
            <person name="Liu Q."/>
            <person name="Xin Y.-H."/>
        </authorList>
    </citation>
    <scope>NUCLEOTIDE SEQUENCE [LARGE SCALE GENOMIC DNA]</scope>
    <source>
        <strain evidence="3 4">TMT2-48-2</strain>
    </source>
</reference>
<feature type="transmembrane region" description="Helical" evidence="2">
    <location>
        <begin position="189"/>
        <end position="210"/>
    </location>
</feature>
<feature type="transmembrane region" description="Helical" evidence="2">
    <location>
        <begin position="359"/>
        <end position="381"/>
    </location>
</feature>
<feature type="transmembrane region" description="Helical" evidence="2">
    <location>
        <begin position="388"/>
        <end position="408"/>
    </location>
</feature>